<sequence>MDPLVLAAVRLVLLDRGGDFLTVEVAPVVQGGAPGGFLLPQPLVGEGEVRLSALERGQTPPGEVHPDQRQGGQQG</sequence>
<feature type="region of interest" description="Disordered" evidence="1">
    <location>
        <begin position="54"/>
        <end position="75"/>
    </location>
</feature>
<protein>
    <submittedName>
        <fullName evidence="2">Uncharacterized protein</fullName>
    </submittedName>
</protein>
<organism evidence="2 3">
    <name type="scientific">Streptomyces sp. 900105755</name>
    <dbReference type="NCBI Taxonomy" id="3154389"/>
    <lineage>
        <taxon>Bacteria</taxon>
        <taxon>Bacillati</taxon>
        <taxon>Actinomycetota</taxon>
        <taxon>Actinomycetes</taxon>
        <taxon>Kitasatosporales</taxon>
        <taxon>Streptomycetaceae</taxon>
        <taxon>Streptomyces</taxon>
    </lineage>
</organism>
<evidence type="ECO:0000313" key="3">
    <source>
        <dbReference type="Proteomes" id="UP001490365"/>
    </source>
</evidence>
<proteinExistence type="predicted"/>
<reference evidence="2 3" key="1">
    <citation type="submission" date="2024-06" db="EMBL/GenBank/DDBJ databases">
        <title>The Natural Products Discovery Center: Release of the First 8490 Sequenced Strains for Exploring Actinobacteria Biosynthetic Diversity.</title>
        <authorList>
            <person name="Kalkreuter E."/>
            <person name="Kautsar S.A."/>
            <person name="Yang D."/>
            <person name="Bader C.D."/>
            <person name="Teijaro C.N."/>
            <person name="Fluegel L."/>
            <person name="Davis C.M."/>
            <person name="Simpson J.R."/>
            <person name="Lauterbach L."/>
            <person name="Steele A.D."/>
            <person name="Gui C."/>
            <person name="Meng S."/>
            <person name="Li G."/>
            <person name="Viehrig K."/>
            <person name="Ye F."/>
            <person name="Su P."/>
            <person name="Kiefer A.F."/>
            <person name="Nichols A."/>
            <person name="Cepeda A.J."/>
            <person name="Yan W."/>
            <person name="Fan B."/>
            <person name="Jiang Y."/>
            <person name="Adhikari A."/>
            <person name="Zheng C.-J."/>
            <person name="Schuster L."/>
            <person name="Cowan T.M."/>
            <person name="Smanski M.J."/>
            <person name="Chevrette M.G."/>
            <person name="De Carvalho L.P.S."/>
            <person name="Shen B."/>
        </authorList>
    </citation>
    <scope>NUCLEOTIDE SEQUENCE [LARGE SCALE GENOMIC DNA]</scope>
    <source>
        <strain evidence="2 3">NPDC001694</strain>
    </source>
</reference>
<dbReference type="EMBL" id="JBEOZM010000003">
    <property type="protein sequence ID" value="MER6267162.1"/>
    <property type="molecule type" value="Genomic_DNA"/>
</dbReference>
<comment type="caution">
    <text evidence="2">The sequence shown here is derived from an EMBL/GenBank/DDBJ whole genome shotgun (WGS) entry which is preliminary data.</text>
</comment>
<accession>A0ABV1TC99</accession>
<dbReference type="Proteomes" id="UP001490365">
    <property type="component" value="Unassembled WGS sequence"/>
</dbReference>
<name>A0ABV1TC99_9ACTN</name>
<evidence type="ECO:0000256" key="1">
    <source>
        <dbReference type="SAM" id="MobiDB-lite"/>
    </source>
</evidence>
<dbReference type="RefSeq" id="WP_351955840.1">
    <property type="nucleotide sequence ID" value="NZ_JBEOZM010000003.1"/>
</dbReference>
<evidence type="ECO:0000313" key="2">
    <source>
        <dbReference type="EMBL" id="MER6267162.1"/>
    </source>
</evidence>
<keyword evidence="3" id="KW-1185">Reference proteome</keyword>
<gene>
    <name evidence="2" type="ORF">ABT211_07645</name>
</gene>